<dbReference type="Gene3D" id="3.40.1350.10">
    <property type="match status" value="1"/>
</dbReference>
<comment type="catalytic activity">
    <reaction evidence="1">
        <text>Hydrolytically removes 5'-nucleotides successively from the 3'-hydroxy termini of 3'-hydroxy-terminated oligonucleotides.</text>
        <dbReference type="EC" id="3.1.4.1"/>
    </reaction>
</comment>
<dbReference type="RefSeq" id="WP_207379132.1">
    <property type="nucleotide sequence ID" value="NZ_CP071502.1"/>
</dbReference>
<keyword evidence="13" id="KW-1185">Reference proteome</keyword>
<evidence type="ECO:0000256" key="4">
    <source>
        <dbReference type="ARBA" id="ARBA00005533"/>
    </source>
</evidence>
<evidence type="ECO:0000313" key="12">
    <source>
        <dbReference type="EMBL" id="QSX35639.1"/>
    </source>
</evidence>
<accession>A0ABX7QVW7</accession>
<dbReference type="InterPro" id="IPR014883">
    <property type="entry name" value="VRR_NUC"/>
</dbReference>
<feature type="domain" description="VRR-NUC" evidence="11">
    <location>
        <begin position="443"/>
        <end position="554"/>
    </location>
</feature>
<name>A0ABX7QVW7_9GAMM</name>
<evidence type="ECO:0000256" key="2">
    <source>
        <dbReference type="ARBA" id="ARBA00001936"/>
    </source>
</evidence>
<dbReference type="EMBL" id="CP071502">
    <property type="protein sequence ID" value="QSX35639.1"/>
    <property type="molecule type" value="Genomic_DNA"/>
</dbReference>
<evidence type="ECO:0000256" key="5">
    <source>
        <dbReference type="ARBA" id="ARBA00012029"/>
    </source>
</evidence>
<reference evidence="12 13" key="1">
    <citation type="submission" date="2021-03" db="EMBL/GenBank/DDBJ databases">
        <title>Novel species identification of genus Shewanella.</title>
        <authorList>
            <person name="Liu G."/>
            <person name="Zhang Q."/>
        </authorList>
    </citation>
    <scope>NUCLEOTIDE SEQUENCE [LARGE SCALE GENOMIC DNA]</scope>
    <source>
        <strain evidence="12 13">FJAT-52962</strain>
    </source>
</reference>
<evidence type="ECO:0000256" key="9">
    <source>
        <dbReference type="ARBA" id="ARBA00022842"/>
    </source>
</evidence>
<dbReference type="EC" id="3.1.4.1" evidence="5"/>
<comment type="cofactor">
    <cofactor evidence="3">
        <name>Mg(2+)</name>
        <dbReference type="ChEBI" id="CHEBI:18420"/>
    </cofactor>
</comment>
<keyword evidence="10" id="KW-0464">Manganese</keyword>
<dbReference type="InterPro" id="IPR049125">
    <property type="entry name" value="FAN1-like_WH"/>
</dbReference>
<evidence type="ECO:0000313" key="13">
    <source>
        <dbReference type="Proteomes" id="UP000663207"/>
    </source>
</evidence>
<proteinExistence type="inferred from homology"/>
<keyword evidence="7" id="KW-0479">Metal-binding</keyword>
<evidence type="ECO:0000256" key="8">
    <source>
        <dbReference type="ARBA" id="ARBA00022801"/>
    </source>
</evidence>
<sequence length="558" mass="63329">MADVPSLAPDYYLGNFLSLLGGLDRYRDLLSDSELGFLARFDQLGHDARCLLVRLLLRKGQWFRISKLRYPELDDLPSALNELRLAGFIETGLAAPHSELNALLTLAEWRTALVSEDPKSAPLGVSKGVTLDVNKGVTKAELAVLIEQKGLWSSLAEYWRSDCLWLRDDPMALFKLLYFGNSYQDLSEFVLGDMGLRRYENYAVDKALRRFDTRADIEAALLLSQLSEQLELSGRTLERDELELMLAQCPHPLATGGGLEDKRQQLRGRIARELERRGADDLALTIYGELAQTPARERSARCLEKLARFEEALAVVEAMIANPWDEQELAAARRMGPRLARQLGRPWLRAPASTIPGQQLALPPFEGKVEQAAIAWFESRGLRAWHLENAFVCGIFGLALWDIIFMPVKGAFDNPFQSRPRDMYRPGFVAARQVALEERLQRLREGELSILTRHFETKQGLVNDWVNWKQFDGEVLAAVLSHLDGALLTDLLERMLKDPQFYRSGWPDLLVLKQDGLAFVEIKGPGDRLQDSQRRWFDWFQARQLDASVLHISWLTGD</sequence>
<dbReference type="PANTHER" id="PTHR15749:SF4">
    <property type="entry name" value="FANCONI-ASSOCIATED NUCLEASE 1"/>
    <property type="match status" value="1"/>
</dbReference>
<protein>
    <recommendedName>
        <fullName evidence="5">phosphodiesterase I</fullName>
        <ecNumber evidence="5">3.1.4.1</ecNumber>
    </recommendedName>
</protein>
<dbReference type="InterPro" id="IPR011856">
    <property type="entry name" value="tRNA_endonuc-like_dom_sf"/>
</dbReference>
<keyword evidence="6" id="KW-0540">Nuclease</keyword>
<comment type="similarity">
    <text evidence="4">Belongs to the FAN1 family.</text>
</comment>
<evidence type="ECO:0000259" key="11">
    <source>
        <dbReference type="SMART" id="SM00990"/>
    </source>
</evidence>
<evidence type="ECO:0000256" key="10">
    <source>
        <dbReference type="ARBA" id="ARBA00023211"/>
    </source>
</evidence>
<dbReference type="SMART" id="SM00990">
    <property type="entry name" value="VRR_NUC"/>
    <property type="match status" value="1"/>
</dbReference>
<gene>
    <name evidence="12" type="ORF">JYB85_09550</name>
</gene>
<dbReference type="Proteomes" id="UP000663207">
    <property type="component" value="Chromosome"/>
</dbReference>
<evidence type="ECO:0000256" key="7">
    <source>
        <dbReference type="ARBA" id="ARBA00022723"/>
    </source>
</evidence>
<comment type="cofactor">
    <cofactor evidence="2">
        <name>Mn(2+)</name>
        <dbReference type="ChEBI" id="CHEBI:29035"/>
    </cofactor>
</comment>
<evidence type="ECO:0000256" key="3">
    <source>
        <dbReference type="ARBA" id="ARBA00001946"/>
    </source>
</evidence>
<evidence type="ECO:0000256" key="6">
    <source>
        <dbReference type="ARBA" id="ARBA00022722"/>
    </source>
</evidence>
<dbReference type="PANTHER" id="PTHR15749">
    <property type="entry name" value="FANCONI-ASSOCIATED NUCLEASE 1"/>
    <property type="match status" value="1"/>
</dbReference>
<organism evidence="12 13">
    <name type="scientific">Shewanella sedimentimangrovi</name>
    <dbReference type="NCBI Taxonomy" id="2814293"/>
    <lineage>
        <taxon>Bacteria</taxon>
        <taxon>Pseudomonadati</taxon>
        <taxon>Pseudomonadota</taxon>
        <taxon>Gammaproteobacteria</taxon>
        <taxon>Alteromonadales</taxon>
        <taxon>Shewanellaceae</taxon>
        <taxon>Shewanella</taxon>
    </lineage>
</organism>
<dbReference type="Pfam" id="PF08774">
    <property type="entry name" value="VRR_NUC"/>
    <property type="match status" value="1"/>
</dbReference>
<dbReference type="Pfam" id="PF21315">
    <property type="entry name" value="FAN1_HTH"/>
    <property type="match status" value="1"/>
</dbReference>
<dbReference type="InterPro" id="IPR033315">
    <property type="entry name" value="Fan1-like"/>
</dbReference>
<evidence type="ECO:0000256" key="1">
    <source>
        <dbReference type="ARBA" id="ARBA00000983"/>
    </source>
</evidence>
<keyword evidence="9" id="KW-0460">Magnesium</keyword>
<keyword evidence="8" id="KW-0378">Hydrolase</keyword>